<dbReference type="Proteomes" id="UP001519363">
    <property type="component" value="Unassembled WGS sequence"/>
</dbReference>
<organism evidence="2 3">
    <name type="scientific">Crossiella equi</name>
    <dbReference type="NCBI Taxonomy" id="130796"/>
    <lineage>
        <taxon>Bacteria</taxon>
        <taxon>Bacillati</taxon>
        <taxon>Actinomycetota</taxon>
        <taxon>Actinomycetes</taxon>
        <taxon>Pseudonocardiales</taxon>
        <taxon>Pseudonocardiaceae</taxon>
        <taxon>Crossiella</taxon>
    </lineage>
</organism>
<feature type="transmembrane region" description="Helical" evidence="1">
    <location>
        <begin position="81"/>
        <end position="102"/>
    </location>
</feature>
<feature type="transmembrane region" description="Helical" evidence="1">
    <location>
        <begin position="108"/>
        <end position="128"/>
    </location>
</feature>
<dbReference type="RefSeq" id="WP_086787928.1">
    <property type="nucleotide sequence ID" value="NZ_JAGIOO010000001.1"/>
</dbReference>
<keyword evidence="3" id="KW-1185">Reference proteome</keyword>
<protein>
    <recommendedName>
        <fullName evidence="4">MFS transporter</fullName>
    </recommendedName>
</protein>
<name>A0ABS5AFH5_9PSEU</name>
<comment type="caution">
    <text evidence="2">The sequence shown here is derived from an EMBL/GenBank/DDBJ whole genome shotgun (WGS) entry which is preliminary data.</text>
</comment>
<feature type="transmembrane region" description="Helical" evidence="1">
    <location>
        <begin position="49"/>
        <end position="69"/>
    </location>
</feature>
<evidence type="ECO:0000256" key="1">
    <source>
        <dbReference type="SAM" id="Phobius"/>
    </source>
</evidence>
<keyword evidence="1" id="KW-0472">Membrane</keyword>
<dbReference type="EMBL" id="JAGIOO010000001">
    <property type="protein sequence ID" value="MBP2475335.1"/>
    <property type="molecule type" value="Genomic_DNA"/>
</dbReference>
<evidence type="ECO:0008006" key="4">
    <source>
        <dbReference type="Google" id="ProtNLM"/>
    </source>
</evidence>
<keyword evidence="1" id="KW-1133">Transmembrane helix</keyword>
<sequence length="132" mass="13343">MRVRAQLGVAGLLVVLGVLLIASPLDGPMVVGGALVEFGPDRSLTTIDLAGLGVGASGLAWLNVLLIRYLPAIRRCLGERIVFAASAVGGFGLGLLFCAAVTAAPGWWLVGGALVATVLVVLSVSLALRAPD</sequence>
<reference evidence="2 3" key="1">
    <citation type="submission" date="2021-03" db="EMBL/GenBank/DDBJ databases">
        <title>Sequencing the genomes of 1000 actinobacteria strains.</title>
        <authorList>
            <person name="Klenk H.-P."/>
        </authorList>
    </citation>
    <scope>NUCLEOTIDE SEQUENCE [LARGE SCALE GENOMIC DNA]</scope>
    <source>
        <strain evidence="2 3">DSM 44580</strain>
    </source>
</reference>
<keyword evidence="1" id="KW-0812">Transmembrane</keyword>
<proteinExistence type="predicted"/>
<gene>
    <name evidence="2" type="ORF">JOF53_004207</name>
</gene>
<evidence type="ECO:0000313" key="2">
    <source>
        <dbReference type="EMBL" id="MBP2475335.1"/>
    </source>
</evidence>
<evidence type="ECO:0000313" key="3">
    <source>
        <dbReference type="Proteomes" id="UP001519363"/>
    </source>
</evidence>
<accession>A0ABS5AFH5</accession>